<organism evidence="4 5">
    <name type="scientific">Mycolicibacterium mageritense</name>
    <name type="common">Mycobacterium mageritense</name>
    <dbReference type="NCBI Taxonomy" id="53462"/>
    <lineage>
        <taxon>Bacteria</taxon>
        <taxon>Bacillati</taxon>
        <taxon>Actinomycetota</taxon>
        <taxon>Actinomycetes</taxon>
        <taxon>Mycobacteriales</taxon>
        <taxon>Mycobacteriaceae</taxon>
        <taxon>Mycolicibacterium</taxon>
    </lineage>
</organism>
<evidence type="ECO:0000313" key="5">
    <source>
        <dbReference type="Proteomes" id="UP001241092"/>
    </source>
</evidence>
<dbReference type="SUPFAM" id="SSF48498">
    <property type="entry name" value="Tetracyclin repressor-like, C-terminal domain"/>
    <property type="match status" value="1"/>
</dbReference>
<dbReference type="Proteomes" id="UP001241092">
    <property type="component" value="Chromosome"/>
</dbReference>
<dbReference type="InterPro" id="IPR050109">
    <property type="entry name" value="HTH-type_TetR-like_transc_reg"/>
</dbReference>
<dbReference type="InterPro" id="IPR009057">
    <property type="entry name" value="Homeodomain-like_sf"/>
</dbReference>
<dbReference type="GO" id="GO:0003700">
    <property type="term" value="F:DNA-binding transcription factor activity"/>
    <property type="evidence" value="ECO:0007669"/>
    <property type="project" value="TreeGrafter"/>
</dbReference>
<dbReference type="PANTHER" id="PTHR30055">
    <property type="entry name" value="HTH-TYPE TRANSCRIPTIONAL REGULATOR RUTR"/>
    <property type="match status" value="1"/>
</dbReference>
<dbReference type="Gene3D" id="1.10.10.60">
    <property type="entry name" value="Homeodomain-like"/>
    <property type="match status" value="1"/>
</dbReference>
<dbReference type="InterPro" id="IPR001647">
    <property type="entry name" value="HTH_TetR"/>
</dbReference>
<feature type="domain" description="HTH tetR-type" evidence="3">
    <location>
        <begin position="27"/>
        <end position="87"/>
    </location>
</feature>
<dbReference type="InterPro" id="IPR036271">
    <property type="entry name" value="Tet_transcr_reg_TetR-rel_C_sf"/>
</dbReference>
<dbReference type="PROSITE" id="PS50977">
    <property type="entry name" value="HTH_TETR_2"/>
    <property type="match status" value="1"/>
</dbReference>
<accession>A0AAI8TTC1</accession>
<dbReference type="SUPFAM" id="SSF46689">
    <property type="entry name" value="Homeodomain-like"/>
    <property type="match status" value="1"/>
</dbReference>
<sequence>MLRMASTSPFSLSAAETRVGRRNIKGDRREQAILEGAYDLLRTVPLRNISIDDLTKRAGLSRSSFYFYFESKWQVLSALLSRVTADVFQASQLIFERPAGMPPEAAIAHAVNEVIQVWERHGHVLREVGDAAAAEPDLQTQWDAILGRFIDASAASIERDRAAGVAIDGPPARSLAAALMWMGERNLSLMSLRSENAIPLESMAETVTTIWLRTVYGLDWKPAEKSTKRRKPSAKA</sequence>
<dbReference type="Pfam" id="PF00440">
    <property type="entry name" value="TetR_N"/>
    <property type="match status" value="1"/>
</dbReference>
<dbReference type="InterPro" id="IPR049397">
    <property type="entry name" value="EthR_C"/>
</dbReference>
<proteinExistence type="predicted"/>
<dbReference type="RefSeq" id="WP_235684119.1">
    <property type="nucleotide sequence ID" value="NZ_AP022567.1"/>
</dbReference>
<dbReference type="GO" id="GO:0000976">
    <property type="term" value="F:transcription cis-regulatory region binding"/>
    <property type="evidence" value="ECO:0007669"/>
    <property type="project" value="TreeGrafter"/>
</dbReference>
<dbReference type="AlphaFoldDB" id="A0AAI8TTC1"/>
<feature type="DNA-binding region" description="H-T-H motif" evidence="2">
    <location>
        <begin position="50"/>
        <end position="69"/>
    </location>
</feature>
<reference evidence="4" key="1">
    <citation type="submission" date="2023-03" db="EMBL/GenBank/DDBJ databases">
        <title>Draft genome sequence of a Mycolicibacterium mageritense strain H4_3_1 isolated from a hybrid biological-inorganic system reactor.</title>
        <authorList>
            <person name="Feng X."/>
            <person name="Kazama D."/>
            <person name="Sato K."/>
            <person name="Kobayashi H."/>
        </authorList>
    </citation>
    <scope>NUCLEOTIDE SEQUENCE</scope>
    <source>
        <strain evidence="4">H4_3_1</strain>
    </source>
</reference>
<dbReference type="PANTHER" id="PTHR30055:SF184">
    <property type="entry name" value="HTH-TYPE TRANSCRIPTIONAL REGULATOR ETHR"/>
    <property type="match status" value="1"/>
</dbReference>
<gene>
    <name evidence="4" type="primary">ethR_2</name>
    <name evidence="4" type="ORF">hbim_02509</name>
</gene>
<keyword evidence="1 2" id="KW-0238">DNA-binding</keyword>
<evidence type="ECO:0000259" key="3">
    <source>
        <dbReference type="PROSITE" id="PS50977"/>
    </source>
</evidence>
<dbReference type="Pfam" id="PF21313">
    <property type="entry name" value="EthR_C"/>
    <property type="match status" value="1"/>
</dbReference>
<protein>
    <submittedName>
        <fullName evidence="4">HTH-type transcriptional regulator EthR</fullName>
    </submittedName>
</protein>
<evidence type="ECO:0000313" key="4">
    <source>
        <dbReference type="EMBL" id="BDY28575.1"/>
    </source>
</evidence>
<evidence type="ECO:0000256" key="2">
    <source>
        <dbReference type="PROSITE-ProRule" id="PRU00335"/>
    </source>
</evidence>
<evidence type="ECO:0000256" key="1">
    <source>
        <dbReference type="ARBA" id="ARBA00023125"/>
    </source>
</evidence>
<name>A0AAI8TTC1_MYCME</name>
<dbReference type="Gene3D" id="1.10.357.10">
    <property type="entry name" value="Tetracycline Repressor, domain 2"/>
    <property type="match status" value="1"/>
</dbReference>
<dbReference type="EMBL" id="AP027452">
    <property type="protein sequence ID" value="BDY28575.1"/>
    <property type="molecule type" value="Genomic_DNA"/>
</dbReference>